<dbReference type="InterPro" id="IPR009061">
    <property type="entry name" value="DNA-bd_dom_put_sf"/>
</dbReference>
<dbReference type="SUPFAM" id="SSF46955">
    <property type="entry name" value="Putative DNA-binding domain"/>
    <property type="match status" value="1"/>
</dbReference>
<dbReference type="Pfam" id="PF13411">
    <property type="entry name" value="MerR_1"/>
    <property type="match status" value="1"/>
</dbReference>
<dbReference type="SMART" id="SM00422">
    <property type="entry name" value="HTH_MERR"/>
    <property type="match status" value="1"/>
</dbReference>
<protein>
    <submittedName>
        <fullName evidence="2">MerR family transcriptional regulator</fullName>
    </submittedName>
</protein>
<dbReference type="EMBL" id="CP042433">
    <property type="protein sequence ID" value="QEC55649.1"/>
    <property type="molecule type" value="Genomic_DNA"/>
</dbReference>
<evidence type="ECO:0000313" key="2">
    <source>
        <dbReference type="EMBL" id="QEC55649.1"/>
    </source>
</evidence>
<organism evidence="2 3">
    <name type="scientific">Flavisolibacter ginsenosidimutans</name>
    <dbReference type="NCBI Taxonomy" id="661481"/>
    <lineage>
        <taxon>Bacteria</taxon>
        <taxon>Pseudomonadati</taxon>
        <taxon>Bacteroidota</taxon>
        <taxon>Chitinophagia</taxon>
        <taxon>Chitinophagales</taxon>
        <taxon>Chitinophagaceae</taxon>
        <taxon>Flavisolibacter</taxon>
    </lineage>
</organism>
<evidence type="ECO:0000313" key="3">
    <source>
        <dbReference type="Proteomes" id="UP000321204"/>
    </source>
</evidence>
<dbReference type="InterPro" id="IPR000551">
    <property type="entry name" value="MerR-type_HTH_dom"/>
</dbReference>
<dbReference type="Gene3D" id="3.40.50.280">
    <property type="entry name" value="Cobalamin-binding domain"/>
    <property type="match status" value="1"/>
</dbReference>
<proteinExistence type="predicted"/>
<dbReference type="PROSITE" id="PS50937">
    <property type="entry name" value="HTH_MERR_2"/>
    <property type="match status" value="1"/>
</dbReference>
<dbReference type="Proteomes" id="UP000321204">
    <property type="component" value="Chromosome"/>
</dbReference>
<evidence type="ECO:0000259" key="1">
    <source>
        <dbReference type="PROSITE" id="PS50937"/>
    </source>
</evidence>
<dbReference type="Gene3D" id="1.10.1240.10">
    <property type="entry name" value="Methionine synthase domain"/>
    <property type="match status" value="1"/>
</dbReference>
<dbReference type="GO" id="GO:0003677">
    <property type="term" value="F:DNA binding"/>
    <property type="evidence" value="ECO:0007669"/>
    <property type="project" value="InterPro"/>
</dbReference>
<reference evidence="2 3" key="1">
    <citation type="journal article" date="2015" name="Int. J. Syst. Evol. Microbiol.">
        <title>Flavisolibacter ginsenosidimutans sp. nov., with ginsenoside-converting activity isolated from soil used for cultivating ginseng.</title>
        <authorList>
            <person name="Zhao Y."/>
            <person name="Liu Q."/>
            <person name="Kang M.S."/>
            <person name="Jin F."/>
            <person name="Yu H."/>
            <person name="Im W.T."/>
        </authorList>
    </citation>
    <scope>NUCLEOTIDE SEQUENCE [LARGE SCALE GENOMIC DNA]</scope>
    <source>
        <strain evidence="2 3">Gsoil 636</strain>
    </source>
</reference>
<keyword evidence="3" id="KW-1185">Reference proteome</keyword>
<dbReference type="AlphaFoldDB" id="A0A5B8UHN5"/>
<sequence length="292" mass="33325">MSGMKNFSIQELARLSGLKAHTLRVWEIRHAVVSPQRGLGNNRYYSVDEMEKLLLLALISHSGQRISTLSQLSLLQLKQRADGLKSEGSRQQKAVHSLIISMYRLDTESFEAVLNDCFLGWPSGTVVKAVIYPFLHKVDLLYRGRRTNEEHLAVTAIRQKLHWSLERLDVVPKKKKAIWLFLPKDTQLDLLLLYLCFVLKETGRRVLYLGADVSIQNLEDLFSGKKADYLLTYLPEKHRFSLPHLSEVMGRFLPQAKLLVVTTNASQAQEPAESNVSQVELDEALSFLNRLE</sequence>
<dbReference type="InterPro" id="IPR036594">
    <property type="entry name" value="Meth_synthase_dom"/>
</dbReference>
<gene>
    <name evidence="2" type="ORF">FSB75_06990</name>
</gene>
<name>A0A5B8UHN5_9BACT</name>
<feature type="domain" description="HTH merR-type" evidence="1">
    <location>
        <begin position="6"/>
        <end position="75"/>
    </location>
</feature>
<dbReference type="GO" id="GO:0006355">
    <property type="term" value="P:regulation of DNA-templated transcription"/>
    <property type="evidence" value="ECO:0007669"/>
    <property type="project" value="InterPro"/>
</dbReference>
<dbReference type="OrthoDB" id="9810140at2"/>
<dbReference type="KEGG" id="fgg:FSB75_06990"/>
<dbReference type="Gene3D" id="1.10.1660.10">
    <property type="match status" value="1"/>
</dbReference>
<accession>A0A5B8UHN5</accession>